<protein>
    <recommendedName>
        <fullName evidence="5">Peptidase M23 domain-containing protein</fullName>
    </recommendedName>
</protein>
<evidence type="ECO:0000313" key="3">
    <source>
        <dbReference type="EMBL" id="SNX86831.1"/>
    </source>
</evidence>
<dbReference type="Proteomes" id="UP001294444">
    <property type="component" value="Unassembled WGS sequence"/>
</dbReference>
<accession>A0AAJ4XS13</accession>
<evidence type="ECO:0008006" key="5">
    <source>
        <dbReference type="Google" id="ProtNLM"/>
    </source>
</evidence>
<evidence type="ECO:0000256" key="1">
    <source>
        <dbReference type="SAM" id="MobiDB-lite"/>
    </source>
</evidence>
<organism evidence="3 4">
    <name type="scientific">Melanopsichium pennsylvanicum</name>
    <dbReference type="NCBI Taxonomy" id="63383"/>
    <lineage>
        <taxon>Eukaryota</taxon>
        <taxon>Fungi</taxon>
        <taxon>Dikarya</taxon>
        <taxon>Basidiomycota</taxon>
        <taxon>Ustilaginomycotina</taxon>
        <taxon>Ustilaginomycetes</taxon>
        <taxon>Ustilaginales</taxon>
        <taxon>Ustilaginaceae</taxon>
        <taxon>Melanopsichium</taxon>
    </lineage>
</organism>
<keyword evidence="4" id="KW-1185">Reference proteome</keyword>
<feature type="compositionally biased region" description="Acidic residues" evidence="1">
    <location>
        <begin position="349"/>
        <end position="365"/>
    </location>
</feature>
<feature type="signal peptide" evidence="2">
    <location>
        <begin position="1"/>
        <end position="19"/>
    </location>
</feature>
<feature type="compositionally biased region" description="Basic and acidic residues" evidence="1">
    <location>
        <begin position="618"/>
        <end position="629"/>
    </location>
</feature>
<comment type="caution">
    <text evidence="3">The sequence shown here is derived from an EMBL/GenBank/DDBJ whole genome shotgun (WGS) entry which is preliminary data.</text>
</comment>
<feature type="region of interest" description="Disordered" evidence="1">
    <location>
        <begin position="343"/>
        <end position="374"/>
    </location>
</feature>
<evidence type="ECO:0000313" key="4">
    <source>
        <dbReference type="Proteomes" id="UP001294444"/>
    </source>
</evidence>
<feature type="chain" id="PRO_5042491113" description="Peptidase M23 domain-containing protein" evidence="2">
    <location>
        <begin position="20"/>
        <end position="802"/>
    </location>
</feature>
<gene>
    <name evidence="3" type="ORF">MEPE_05540</name>
</gene>
<reference evidence="3" key="1">
    <citation type="submission" date="2023-10" db="EMBL/GenBank/DDBJ databases">
        <authorList>
            <person name="Guldener U."/>
        </authorList>
    </citation>
    <scope>NUCLEOTIDE SEQUENCE</scope>
    <source>
        <strain evidence="3">Mp4</strain>
    </source>
</reference>
<sequence>MIKCTALVLLLFQTTICLAGSHRPHRQIPFSYPASSSTPTSSSSDQLSYDQALELYATAPFVEDDDPAPVPSLRLSHSGLYINQPHLPGLIHHPHHSNHTDPFQSQPLVLHFDPTVYSAASVKASLGPVRLRTRDQVMLHCGHDLGGIEACEHDDLHLTPPTHSSKPPPHPKLPSAKWLYEQTDSLECEANPQSITPDGRFHIDDRSCPDWLQYWRSVDSIRNQSSQEVLQSLVVTVTLDKIGSPDSTPFFNPDKNKEQNQFWIGHLHLSESRASWPLAGNARNRRPGQQDRTWHSNDVNRIAGAMENPFIPKSSRFVNDRNFGVYVDQSAWTLGVQIKIPMSITNPRDDDDDDDDDGGDDDDDNDKEHDSDGHVYDRLKTNMILPPEQVFAPVSGQIVWARDHTFRRPPIYGPAARDNDEPNFCLMIRDEWSIVYQIFGIDSSTINVREGDTVLRGDVLGHALREGLSIEPPCTEPPADHATSKPDRQISYYPHRYRTLQVRVSRPHPTWTEWKSPDENGWQYFHPLHVLTQGNNYRSTITPYGSPTLIYFAKPSTDPLNTPPNAYATSNDFWTPTLQGPTEIIVGFEYFQQTPGDAEDGMENLAIYALELGVRKKRDGDREPQRGMECDLGGDADPSGIRKENKNWWRTVFEHSKLPNNWSRTSNCESSSCESSCWSCWRNLKTNSNGNSTVNKVLEDETVQVGGYGWRSKLFSHYMAAFSHGRFFPEKITSQFDEKEKRLYYSASRTIRGEPKLSGALNVQTIIDQQGEEGGRGKYRLVVRARDYWGNVGCIASDVFLT</sequence>
<evidence type="ECO:0000256" key="2">
    <source>
        <dbReference type="SAM" id="SignalP"/>
    </source>
</evidence>
<name>A0AAJ4XS13_9BASI</name>
<proteinExistence type="predicted"/>
<dbReference type="AlphaFoldDB" id="A0AAJ4XS13"/>
<keyword evidence="2" id="KW-0732">Signal</keyword>
<dbReference type="EMBL" id="OAPG01000016">
    <property type="protein sequence ID" value="SNX86831.1"/>
    <property type="molecule type" value="Genomic_DNA"/>
</dbReference>
<feature type="region of interest" description="Disordered" evidence="1">
    <location>
        <begin position="618"/>
        <end position="637"/>
    </location>
</feature>